<organism evidence="2 3">
    <name type="scientific">Sphingomonas qomolangmaensis</name>
    <dbReference type="NCBI Taxonomy" id="2918765"/>
    <lineage>
        <taxon>Bacteria</taxon>
        <taxon>Pseudomonadati</taxon>
        <taxon>Pseudomonadota</taxon>
        <taxon>Alphaproteobacteria</taxon>
        <taxon>Sphingomonadales</taxon>
        <taxon>Sphingomonadaceae</taxon>
        <taxon>Sphingomonas</taxon>
    </lineage>
</organism>
<proteinExistence type="predicted"/>
<evidence type="ECO:0000313" key="2">
    <source>
        <dbReference type="EMBL" id="UUL82660.1"/>
    </source>
</evidence>
<dbReference type="SUPFAM" id="SSF53474">
    <property type="entry name" value="alpha/beta-Hydrolases"/>
    <property type="match status" value="1"/>
</dbReference>
<sequence>MDAVFADGDVVALGPPSKLRLLTEVPRAVIGVGGLPFARRALMDAPRGDGRRVMLLPGLFNGDRSSLVLRRYLNALGYRAEGWGLGRNFGQRAIGADGERLFAAIEAMGGGEPVTLVGVSLGGIMARIAAHRHPELVREVVTISSPFAGPPSATNVWRVYELLSGVRVDDPEVVAFAALAAAHPPVPTTAIWSASDGFVNGAICRDDRCRSIEVRSSHVWVQHNPQVLRAVAGVLGGDISPPGISSPP</sequence>
<dbReference type="Pfam" id="PF00561">
    <property type="entry name" value="Abhydrolase_1"/>
    <property type="match status" value="1"/>
</dbReference>
<dbReference type="RefSeq" id="WP_256506504.1">
    <property type="nucleotide sequence ID" value="NZ_CP101740.1"/>
</dbReference>
<keyword evidence="2" id="KW-0378">Hydrolase</keyword>
<keyword evidence="3" id="KW-1185">Reference proteome</keyword>
<evidence type="ECO:0000259" key="1">
    <source>
        <dbReference type="Pfam" id="PF00561"/>
    </source>
</evidence>
<evidence type="ECO:0000313" key="3">
    <source>
        <dbReference type="Proteomes" id="UP001058533"/>
    </source>
</evidence>
<dbReference type="Proteomes" id="UP001058533">
    <property type="component" value="Chromosome"/>
</dbReference>
<dbReference type="Gene3D" id="3.40.50.1820">
    <property type="entry name" value="alpha/beta hydrolase"/>
    <property type="match status" value="1"/>
</dbReference>
<dbReference type="InterPro" id="IPR029058">
    <property type="entry name" value="AB_hydrolase_fold"/>
</dbReference>
<gene>
    <name evidence="2" type="ORF">NMP03_16075</name>
</gene>
<reference evidence="2" key="1">
    <citation type="submission" date="2022-07" db="EMBL/GenBank/DDBJ databases">
        <title>Sphingomonas sp. nov., a novel bacterium isolated from the north slope of the Mount Everest.</title>
        <authorList>
            <person name="Cui X."/>
            <person name="Liu Y."/>
        </authorList>
    </citation>
    <scope>NUCLEOTIDE SEQUENCE</scope>
    <source>
        <strain evidence="2">S5-59</strain>
    </source>
</reference>
<protein>
    <submittedName>
        <fullName evidence="2">Alpha/beta hydrolase</fullName>
    </submittedName>
</protein>
<dbReference type="GO" id="GO:0016787">
    <property type="term" value="F:hydrolase activity"/>
    <property type="evidence" value="ECO:0007669"/>
    <property type="project" value="UniProtKB-KW"/>
</dbReference>
<dbReference type="EMBL" id="CP101740">
    <property type="protein sequence ID" value="UUL82660.1"/>
    <property type="molecule type" value="Genomic_DNA"/>
</dbReference>
<dbReference type="InterPro" id="IPR000073">
    <property type="entry name" value="AB_hydrolase_1"/>
</dbReference>
<name>A0ABY5L6R5_9SPHN</name>
<feature type="domain" description="AB hydrolase-1" evidence="1">
    <location>
        <begin position="102"/>
        <end position="154"/>
    </location>
</feature>
<accession>A0ABY5L6R5</accession>